<evidence type="ECO:0000259" key="1">
    <source>
        <dbReference type="Pfam" id="PF00147"/>
    </source>
</evidence>
<dbReference type="SUPFAM" id="SSF56496">
    <property type="entry name" value="Fibrinogen C-terminal domain-like"/>
    <property type="match status" value="1"/>
</dbReference>
<reference evidence="2" key="2">
    <citation type="submission" date="2020-11" db="EMBL/GenBank/DDBJ databases">
        <authorList>
            <person name="McCartney M.A."/>
            <person name="Auch B."/>
            <person name="Kono T."/>
            <person name="Mallez S."/>
            <person name="Becker A."/>
            <person name="Gohl D.M."/>
            <person name="Silverstein K.A.T."/>
            <person name="Koren S."/>
            <person name="Bechman K.B."/>
            <person name="Herman A."/>
            <person name="Abrahante J.E."/>
            <person name="Garbe J."/>
        </authorList>
    </citation>
    <scope>NUCLEOTIDE SEQUENCE</scope>
    <source>
        <strain evidence="2">Duluth1</strain>
        <tissue evidence="2">Whole animal</tissue>
    </source>
</reference>
<protein>
    <recommendedName>
        <fullName evidence="1">Fibrinogen C-terminal domain-containing protein</fullName>
    </recommendedName>
</protein>
<dbReference type="Gene3D" id="3.90.215.10">
    <property type="entry name" value="Gamma Fibrinogen, chain A, domain 1"/>
    <property type="match status" value="1"/>
</dbReference>
<dbReference type="InterPro" id="IPR002181">
    <property type="entry name" value="Fibrinogen_a/b/g_C_dom"/>
</dbReference>
<accession>A0A9D4H3M4</accession>
<reference evidence="2" key="1">
    <citation type="journal article" date="2019" name="bioRxiv">
        <title>The Genome of the Zebra Mussel, Dreissena polymorpha: A Resource for Invasive Species Research.</title>
        <authorList>
            <person name="McCartney M.A."/>
            <person name="Auch B."/>
            <person name="Kono T."/>
            <person name="Mallez S."/>
            <person name="Zhang Y."/>
            <person name="Obille A."/>
            <person name="Becker A."/>
            <person name="Abrahante J.E."/>
            <person name="Garbe J."/>
            <person name="Badalamenti J.P."/>
            <person name="Herman A."/>
            <person name="Mangelson H."/>
            <person name="Liachko I."/>
            <person name="Sullivan S."/>
            <person name="Sone E.D."/>
            <person name="Koren S."/>
            <person name="Silverstein K.A.T."/>
            <person name="Beckman K.B."/>
            <person name="Gohl D.M."/>
        </authorList>
    </citation>
    <scope>NUCLEOTIDE SEQUENCE</scope>
    <source>
        <strain evidence="2">Duluth1</strain>
        <tissue evidence="2">Whole animal</tissue>
    </source>
</reference>
<evidence type="ECO:0000313" key="2">
    <source>
        <dbReference type="EMBL" id="KAH3827935.1"/>
    </source>
</evidence>
<feature type="domain" description="Fibrinogen C-terminal" evidence="1">
    <location>
        <begin position="8"/>
        <end position="74"/>
    </location>
</feature>
<name>A0A9D4H3M4_DREPO</name>
<dbReference type="Pfam" id="PF00147">
    <property type="entry name" value="Fibrinogen_C"/>
    <property type="match status" value="1"/>
</dbReference>
<gene>
    <name evidence="2" type="ORF">DPMN_129881</name>
</gene>
<dbReference type="InterPro" id="IPR014716">
    <property type="entry name" value="Fibrinogen_a/b/g_C_1"/>
</dbReference>
<sequence>MANVGDFLQVFCDFGLGFANYVISIQRYGRVSFVQNYYNYERGFGNVVGGDGWLGLRNIKALTDAGTCYTKLNSEIINYNVCIEPGT</sequence>
<comment type="caution">
    <text evidence="2">The sequence shown here is derived from an EMBL/GenBank/DDBJ whole genome shotgun (WGS) entry which is preliminary data.</text>
</comment>
<keyword evidence="3" id="KW-1185">Reference proteome</keyword>
<proteinExistence type="predicted"/>
<evidence type="ECO:0000313" key="3">
    <source>
        <dbReference type="Proteomes" id="UP000828390"/>
    </source>
</evidence>
<dbReference type="Proteomes" id="UP000828390">
    <property type="component" value="Unassembled WGS sequence"/>
</dbReference>
<organism evidence="2 3">
    <name type="scientific">Dreissena polymorpha</name>
    <name type="common">Zebra mussel</name>
    <name type="synonym">Mytilus polymorpha</name>
    <dbReference type="NCBI Taxonomy" id="45954"/>
    <lineage>
        <taxon>Eukaryota</taxon>
        <taxon>Metazoa</taxon>
        <taxon>Spiralia</taxon>
        <taxon>Lophotrochozoa</taxon>
        <taxon>Mollusca</taxon>
        <taxon>Bivalvia</taxon>
        <taxon>Autobranchia</taxon>
        <taxon>Heteroconchia</taxon>
        <taxon>Euheterodonta</taxon>
        <taxon>Imparidentia</taxon>
        <taxon>Neoheterodontei</taxon>
        <taxon>Myida</taxon>
        <taxon>Dreissenoidea</taxon>
        <taxon>Dreissenidae</taxon>
        <taxon>Dreissena</taxon>
    </lineage>
</organism>
<dbReference type="InterPro" id="IPR036056">
    <property type="entry name" value="Fibrinogen-like_C"/>
</dbReference>
<dbReference type="AlphaFoldDB" id="A0A9D4H3M4"/>
<dbReference type="EMBL" id="JAIWYP010000005">
    <property type="protein sequence ID" value="KAH3827935.1"/>
    <property type="molecule type" value="Genomic_DNA"/>
</dbReference>